<evidence type="ECO:0000256" key="1">
    <source>
        <dbReference type="SAM" id="MobiDB-lite"/>
    </source>
</evidence>
<sequence>MIFIGIGLIIISPLLILYWVLRSCYECCKKSGKEQDVEAGKVDECQAFSPHRGPDDQTYKQNVSRHEFINECYSGPAQSTSNIVTSLGIDRSRPETRGRPETRASVQSRAIVQPRASVHTKASFHTLASVQPRIGVQPVASVQPRAGVHTIAIVQPVASVQPRVSFQPVVSVLPRAGVHTRASLQPVVSVQRRAGVQPRPSLQPVASVHSRASVQTRASESITQTPHARSKSIEGSGRSRLESKVDRSRERSCTGRRSKSLHERGRAFHGQRTVAEISSDGKTIDLHQMSRQHAISETQRFLKQKETEYSEGGYRKKDRYTHIVTGQGKHSKDGKPVLKPEVEHFLKKEGFAYSIPANNPGKVTIDLWKSQNRFFCPSTRSNYA</sequence>
<accession>A0AAV4FAJ0</accession>
<dbReference type="SMART" id="SM00463">
    <property type="entry name" value="SMR"/>
    <property type="match status" value="1"/>
</dbReference>
<organism evidence="3 4">
    <name type="scientific">Elysia marginata</name>
    <dbReference type="NCBI Taxonomy" id="1093978"/>
    <lineage>
        <taxon>Eukaryota</taxon>
        <taxon>Metazoa</taxon>
        <taxon>Spiralia</taxon>
        <taxon>Lophotrochozoa</taxon>
        <taxon>Mollusca</taxon>
        <taxon>Gastropoda</taxon>
        <taxon>Heterobranchia</taxon>
        <taxon>Euthyneura</taxon>
        <taxon>Panpulmonata</taxon>
        <taxon>Sacoglossa</taxon>
        <taxon>Placobranchoidea</taxon>
        <taxon>Plakobranchidae</taxon>
        <taxon>Elysia</taxon>
    </lineage>
</organism>
<dbReference type="PROSITE" id="PS50828">
    <property type="entry name" value="SMR"/>
    <property type="match status" value="1"/>
</dbReference>
<dbReference type="PANTHER" id="PTHR46535">
    <property type="entry name" value="NEDD4-BINDING PROTEIN 2"/>
    <property type="match status" value="1"/>
</dbReference>
<dbReference type="InterPro" id="IPR036063">
    <property type="entry name" value="Smr_dom_sf"/>
</dbReference>
<proteinExistence type="predicted"/>
<dbReference type="GO" id="GO:0005634">
    <property type="term" value="C:nucleus"/>
    <property type="evidence" value="ECO:0007669"/>
    <property type="project" value="TreeGrafter"/>
</dbReference>
<dbReference type="InterPro" id="IPR052772">
    <property type="entry name" value="Endo/PolyKinase_Domain-Protein"/>
</dbReference>
<feature type="region of interest" description="Disordered" evidence="1">
    <location>
        <begin position="195"/>
        <end position="268"/>
    </location>
</feature>
<feature type="compositionally biased region" description="Polar residues" evidence="1">
    <location>
        <begin position="210"/>
        <end position="227"/>
    </location>
</feature>
<dbReference type="Gene3D" id="3.30.1370.110">
    <property type="match status" value="1"/>
</dbReference>
<comment type="caution">
    <text evidence="3">The sequence shown here is derived from an EMBL/GenBank/DDBJ whole genome shotgun (WGS) entry which is preliminary data.</text>
</comment>
<dbReference type="PANTHER" id="PTHR46535:SF1">
    <property type="entry name" value="NEDD4-BINDING PROTEIN 2"/>
    <property type="match status" value="1"/>
</dbReference>
<evidence type="ECO:0000313" key="4">
    <source>
        <dbReference type="Proteomes" id="UP000762676"/>
    </source>
</evidence>
<dbReference type="Pfam" id="PF01713">
    <property type="entry name" value="Smr"/>
    <property type="match status" value="1"/>
</dbReference>
<dbReference type="GO" id="GO:0004519">
    <property type="term" value="F:endonuclease activity"/>
    <property type="evidence" value="ECO:0007669"/>
    <property type="project" value="TreeGrafter"/>
</dbReference>
<feature type="region of interest" description="Disordered" evidence="1">
    <location>
        <begin position="84"/>
        <end position="105"/>
    </location>
</feature>
<reference evidence="3 4" key="1">
    <citation type="journal article" date="2021" name="Elife">
        <title>Chloroplast acquisition without the gene transfer in kleptoplastic sea slugs, Plakobranchus ocellatus.</title>
        <authorList>
            <person name="Maeda T."/>
            <person name="Takahashi S."/>
            <person name="Yoshida T."/>
            <person name="Shimamura S."/>
            <person name="Takaki Y."/>
            <person name="Nagai Y."/>
            <person name="Toyoda A."/>
            <person name="Suzuki Y."/>
            <person name="Arimoto A."/>
            <person name="Ishii H."/>
            <person name="Satoh N."/>
            <person name="Nishiyama T."/>
            <person name="Hasebe M."/>
            <person name="Maruyama T."/>
            <person name="Minagawa J."/>
            <person name="Obokata J."/>
            <person name="Shigenobu S."/>
        </authorList>
    </citation>
    <scope>NUCLEOTIDE SEQUENCE [LARGE SCALE GENOMIC DNA]</scope>
</reference>
<feature type="compositionally biased region" description="Basic and acidic residues" evidence="1">
    <location>
        <begin position="237"/>
        <end position="253"/>
    </location>
</feature>
<dbReference type="InterPro" id="IPR002625">
    <property type="entry name" value="Smr_dom"/>
</dbReference>
<evidence type="ECO:0000313" key="3">
    <source>
        <dbReference type="EMBL" id="GFR70021.1"/>
    </source>
</evidence>
<dbReference type="EMBL" id="BMAT01011294">
    <property type="protein sequence ID" value="GFR70021.1"/>
    <property type="molecule type" value="Genomic_DNA"/>
</dbReference>
<dbReference type="AlphaFoldDB" id="A0AAV4FAJ0"/>
<gene>
    <name evidence="3" type="ORF">ElyMa_005644300</name>
</gene>
<feature type="domain" description="Smr" evidence="2">
    <location>
        <begin position="284"/>
        <end position="368"/>
    </location>
</feature>
<protein>
    <submittedName>
        <fullName evidence="3">41 kDa spicule matrix protein</fullName>
    </submittedName>
</protein>
<dbReference type="SUPFAM" id="SSF160443">
    <property type="entry name" value="SMR domain-like"/>
    <property type="match status" value="1"/>
</dbReference>
<feature type="compositionally biased region" description="Basic and acidic residues" evidence="1">
    <location>
        <begin position="90"/>
        <end position="102"/>
    </location>
</feature>
<dbReference type="Proteomes" id="UP000762676">
    <property type="component" value="Unassembled WGS sequence"/>
</dbReference>
<keyword evidence="4" id="KW-1185">Reference proteome</keyword>
<name>A0AAV4FAJ0_9GAST</name>
<evidence type="ECO:0000259" key="2">
    <source>
        <dbReference type="PROSITE" id="PS50828"/>
    </source>
</evidence>